<keyword evidence="2" id="KW-1185">Reference proteome</keyword>
<evidence type="ECO:0000313" key="1">
    <source>
        <dbReference type="EMBL" id="PIT03251.1"/>
    </source>
</evidence>
<evidence type="ECO:0000313" key="2">
    <source>
        <dbReference type="Proteomes" id="UP000228930"/>
    </source>
</evidence>
<protein>
    <recommendedName>
        <fullName evidence="3">Rhodanese-related sulfurtransferase</fullName>
    </recommendedName>
</protein>
<accession>A0A2M6UFC4</accession>
<evidence type="ECO:0008006" key="3">
    <source>
        <dbReference type="Google" id="ProtNLM"/>
    </source>
</evidence>
<organism evidence="1 2">
    <name type="scientific">Bradyrhizobium nitroreducens</name>
    <dbReference type="NCBI Taxonomy" id="709803"/>
    <lineage>
        <taxon>Bacteria</taxon>
        <taxon>Pseudomonadati</taxon>
        <taxon>Pseudomonadota</taxon>
        <taxon>Alphaproteobacteria</taxon>
        <taxon>Hyphomicrobiales</taxon>
        <taxon>Nitrobacteraceae</taxon>
        <taxon>Bradyrhizobium</taxon>
    </lineage>
</organism>
<dbReference type="RefSeq" id="WP_100178399.1">
    <property type="nucleotide sequence ID" value="NZ_LFJC01000003.1"/>
</dbReference>
<comment type="caution">
    <text evidence="1">The sequence shown here is derived from an EMBL/GenBank/DDBJ whole genome shotgun (WGS) entry which is preliminary data.</text>
</comment>
<dbReference type="Proteomes" id="UP000228930">
    <property type="component" value="Unassembled WGS sequence"/>
</dbReference>
<reference evidence="1 2" key="1">
    <citation type="submission" date="2015-06" db="EMBL/GenBank/DDBJ databases">
        <title>Comparative genome analysis of nirS-carrying Bradyrhizobium sp. strains.</title>
        <authorList>
            <person name="Ishii S."/>
            <person name="Jang J."/>
            <person name="Nishizawa T."/>
            <person name="Senoo K."/>
        </authorList>
    </citation>
    <scope>NUCLEOTIDE SEQUENCE [LARGE SCALE GENOMIC DNA]</scope>
    <source>
        <strain evidence="1 2">TSA1</strain>
    </source>
</reference>
<dbReference type="AlphaFoldDB" id="A0A2M6UFC4"/>
<sequence length="105" mass="12361">MQDADDVLERLERWYAAQCNGDWEHTYGIKLDTLDNPGWSFKVDLTDTYLLGRSFEKIKEAQSDDHTDFFHCEVRDRQFVGYCPPSRLREVLSIFLGWAEAPVRE</sequence>
<dbReference type="EMBL" id="LFJC01000003">
    <property type="protein sequence ID" value="PIT03251.1"/>
    <property type="molecule type" value="Genomic_DNA"/>
</dbReference>
<dbReference type="Pfam" id="PF15580">
    <property type="entry name" value="Imm53"/>
    <property type="match status" value="1"/>
</dbReference>
<dbReference type="InterPro" id="IPR028228">
    <property type="entry name" value="Imm53"/>
</dbReference>
<name>A0A2M6UFC4_9BRAD</name>
<gene>
    <name evidence="1" type="ORF">TSA1_22680</name>
</gene>
<proteinExistence type="predicted"/>